<gene>
    <name evidence="1" type="ORF">OS493_033127</name>
</gene>
<dbReference type="Proteomes" id="UP001163046">
    <property type="component" value="Unassembled WGS sequence"/>
</dbReference>
<organism evidence="1 2">
    <name type="scientific">Desmophyllum pertusum</name>
    <dbReference type="NCBI Taxonomy" id="174260"/>
    <lineage>
        <taxon>Eukaryota</taxon>
        <taxon>Metazoa</taxon>
        <taxon>Cnidaria</taxon>
        <taxon>Anthozoa</taxon>
        <taxon>Hexacorallia</taxon>
        <taxon>Scleractinia</taxon>
        <taxon>Caryophylliina</taxon>
        <taxon>Caryophylliidae</taxon>
        <taxon>Desmophyllum</taxon>
    </lineage>
</organism>
<sequence length="90" mass="10379">MMNYGWITLKKMETLMASSEMNIQLAPSCFSHLKCWFCLAGAELETVTKRPMYCRELNQSQPPYHSMEVTVIMQEVGTKSQRSLDPDNEL</sequence>
<comment type="caution">
    <text evidence="1">The sequence shown here is derived from an EMBL/GenBank/DDBJ whole genome shotgun (WGS) entry which is preliminary data.</text>
</comment>
<accession>A0A9X0CK54</accession>
<evidence type="ECO:0000313" key="2">
    <source>
        <dbReference type="Proteomes" id="UP001163046"/>
    </source>
</evidence>
<dbReference type="EMBL" id="MU827344">
    <property type="protein sequence ID" value="KAJ7352864.1"/>
    <property type="molecule type" value="Genomic_DNA"/>
</dbReference>
<protein>
    <submittedName>
        <fullName evidence="1">Uncharacterized protein</fullName>
    </submittedName>
</protein>
<keyword evidence="2" id="KW-1185">Reference proteome</keyword>
<proteinExistence type="predicted"/>
<evidence type="ECO:0000313" key="1">
    <source>
        <dbReference type="EMBL" id="KAJ7352864.1"/>
    </source>
</evidence>
<dbReference type="AlphaFoldDB" id="A0A9X0CK54"/>
<name>A0A9X0CK54_9CNID</name>
<reference evidence="1" key="1">
    <citation type="submission" date="2023-01" db="EMBL/GenBank/DDBJ databases">
        <title>Genome assembly of the deep-sea coral Lophelia pertusa.</title>
        <authorList>
            <person name="Herrera S."/>
            <person name="Cordes E."/>
        </authorList>
    </citation>
    <scope>NUCLEOTIDE SEQUENCE</scope>
    <source>
        <strain evidence="1">USNM1676648</strain>
        <tissue evidence="1">Polyp</tissue>
    </source>
</reference>